<dbReference type="Gene3D" id="3.40.50.300">
    <property type="entry name" value="P-loop containing nucleotide triphosphate hydrolases"/>
    <property type="match status" value="1"/>
</dbReference>
<dbReference type="SUPFAM" id="SSF52540">
    <property type="entry name" value="P-loop containing nucleoside triphosphate hydrolases"/>
    <property type="match status" value="1"/>
</dbReference>
<dbReference type="NCBIfam" id="TIGR04521">
    <property type="entry name" value="ECF_ATPase_2"/>
    <property type="match status" value="1"/>
</dbReference>
<dbReference type="InterPro" id="IPR003593">
    <property type="entry name" value="AAA+_ATPase"/>
</dbReference>
<dbReference type="InterPro" id="IPR017871">
    <property type="entry name" value="ABC_transporter-like_CS"/>
</dbReference>
<dbReference type="InterPro" id="IPR003439">
    <property type="entry name" value="ABC_transporter-like_ATP-bd"/>
</dbReference>
<comment type="function">
    <text evidence="8">ATP-binding (A) component of a common energy-coupling factor (ECF) ABC-transporter complex.</text>
</comment>
<evidence type="ECO:0000256" key="6">
    <source>
        <dbReference type="ARBA" id="ARBA00022967"/>
    </source>
</evidence>
<evidence type="ECO:0000256" key="8">
    <source>
        <dbReference type="RuleBase" id="RU365104"/>
    </source>
</evidence>
<keyword evidence="3 8" id="KW-1003">Cell membrane</keyword>
<evidence type="ECO:0000259" key="10">
    <source>
        <dbReference type="PROSITE" id="PS50893"/>
    </source>
</evidence>
<evidence type="ECO:0000313" key="11">
    <source>
        <dbReference type="EMBL" id="MBC5778640.1"/>
    </source>
</evidence>
<keyword evidence="4 8" id="KW-0547">Nucleotide-binding</keyword>
<dbReference type="PROSITE" id="PS50893">
    <property type="entry name" value="ABC_TRANSPORTER_2"/>
    <property type="match status" value="1"/>
</dbReference>
<dbReference type="RefSeq" id="WP_186994180.1">
    <property type="nucleotide sequence ID" value="NZ_JACOQG010000002.1"/>
</dbReference>
<keyword evidence="12" id="KW-1185">Reference proteome</keyword>
<dbReference type="InterPro" id="IPR015856">
    <property type="entry name" value="ABC_transpr_CbiO/EcfA_su"/>
</dbReference>
<evidence type="ECO:0000256" key="1">
    <source>
        <dbReference type="ARBA" id="ARBA00004202"/>
    </source>
</evidence>
<keyword evidence="2 8" id="KW-0813">Transport</keyword>
<dbReference type="EMBL" id="JACOQG010000002">
    <property type="protein sequence ID" value="MBC5778640.1"/>
    <property type="molecule type" value="Genomic_DNA"/>
</dbReference>
<dbReference type="InterPro" id="IPR030946">
    <property type="entry name" value="EcfA2"/>
</dbReference>
<dbReference type="SMART" id="SM00382">
    <property type="entry name" value="AAA"/>
    <property type="match status" value="1"/>
</dbReference>
<sequence>MSIELKNVTYTYSPGTAYEIHALKDINLSIPDGQFIGIIGHTGSGKSTLIQHFNALIRPTSGTITYNGEDIWGEKYDRRALRSEVGLVFQYPEHQLFENDVLSDVCFGPMNQGLSREEAEVEAKKALQHVGFKEKNYSKSPFELSGGQKKRVAIAGVLAMNPKILILDEPTAGLDPKGRDDILDQIAELHKVRGITIILVSHSMEDIAKYAERLIVVNDGEIAYDDAPKAVFAHYRELEAMGLAAPQITYIMHALKEKGLDVDVAATTVDEAKENILAVLRKCNSGKLAQSDRTLSDNGQKKTEKETLVSEMETDLTEDKKGGQEI</sequence>
<feature type="compositionally biased region" description="Basic and acidic residues" evidence="9">
    <location>
        <begin position="317"/>
        <end position="326"/>
    </location>
</feature>
<dbReference type="PANTHER" id="PTHR43553">
    <property type="entry name" value="HEAVY METAL TRANSPORTER"/>
    <property type="match status" value="1"/>
</dbReference>
<feature type="compositionally biased region" description="Polar residues" evidence="9">
    <location>
        <begin position="289"/>
        <end position="298"/>
    </location>
</feature>
<comment type="subunit">
    <text evidence="8">Forms a stable energy-coupling factor (ECF) transporter complex composed of 2 membrane-embedded substrate-binding proteins (S component), 2 ATP-binding proteins (A component) and 2 transmembrane proteins (T component).</text>
</comment>
<evidence type="ECO:0000256" key="9">
    <source>
        <dbReference type="SAM" id="MobiDB-lite"/>
    </source>
</evidence>
<reference evidence="11 12" key="1">
    <citation type="submission" date="2020-08" db="EMBL/GenBank/DDBJ databases">
        <title>Genome public.</title>
        <authorList>
            <person name="Liu C."/>
            <person name="Sun Q."/>
        </authorList>
    </citation>
    <scope>NUCLEOTIDE SEQUENCE [LARGE SCALE GENOMIC DNA]</scope>
    <source>
        <strain evidence="11 12">M29</strain>
    </source>
</reference>
<keyword evidence="5 8" id="KW-0067">ATP-binding</keyword>
<accession>A0ABR7IF98</accession>
<dbReference type="InterPro" id="IPR027417">
    <property type="entry name" value="P-loop_NTPase"/>
</dbReference>
<dbReference type="PROSITE" id="PS00211">
    <property type="entry name" value="ABC_TRANSPORTER_1"/>
    <property type="match status" value="1"/>
</dbReference>
<dbReference type="InterPro" id="IPR050095">
    <property type="entry name" value="ECF_ABC_transporter_ATP-bd"/>
</dbReference>
<dbReference type="Pfam" id="PF00005">
    <property type="entry name" value="ABC_tran"/>
    <property type="match status" value="1"/>
</dbReference>
<evidence type="ECO:0000313" key="12">
    <source>
        <dbReference type="Proteomes" id="UP000649826"/>
    </source>
</evidence>
<comment type="subcellular location">
    <subcellularLocation>
        <location evidence="1 8">Cell membrane</location>
        <topology evidence="1 8">Peripheral membrane protein</topology>
    </subcellularLocation>
</comment>
<evidence type="ECO:0000256" key="3">
    <source>
        <dbReference type="ARBA" id="ARBA00022475"/>
    </source>
</evidence>
<feature type="region of interest" description="Disordered" evidence="9">
    <location>
        <begin position="289"/>
        <end position="326"/>
    </location>
</feature>
<evidence type="ECO:0000256" key="7">
    <source>
        <dbReference type="ARBA" id="ARBA00023136"/>
    </source>
</evidence>
<evidence type="ECO:0000256" key="4">
    <source>
        <dbReference type="ARBA" id="ARBA00022741"/>
    </source>
</evidence>
<comment type="similarity">
    <text evidence="8">Belongs to the ABC transporter superfamily. Energy-coupling factor EcfA family.</text>
</comment>
<dbReference type="EC" id="7.-.-.-" evidence="8"/>
<proteinExistence type="inferred from homology"/>
<organism evidence="11 12">
    <name type="scientific">Blautia difficilis</name>
    <dbReference type="NCBI Taxonomy" id="2763027"/>
    <lineage>
        <taxon>Bacteria</taxon>
        <taxon>Bacillati</taxon>
        <taxon>Bacillota</taxon>
        <taxon>Clostridia</taxon>
        <taxon>Lachnospirales</taxon>
        <taxon>Lachnospiraceae</taxon>
        <taxon>Blautia</taxon>
    </lineage>
</organism>
<keyword evidence="7 8" id="KW-0472">Membrane</keyword>
<evidence type="ECO:0000256" key="5">
    <source>
        <dbReference type="ARBA" id="ARBA00022840"/>
    </source>
</evidence>
<feature type="domain" description="ABC transporter" evidence="10">
    <location>
        <begin position="3"/>
        <end position="244"/>
    </location>
</feature>
<name>A0ABR7IF98_9FIRM</name>
<protein>
    <recommendedName>
        <fullName evidence="8">Energy-coupling factor transporter ATP-binding protein EcfA2</fullName>
        <ecNumber evidence="8">7.-.-.-</ecNumber>
    </recommendedName>
</protein>
<dbReference type="Proteomes" id="UP000649826">
    <property type="component" value="Unassembled WGS sequence"/>
</dbReference>
<dbReference type="CDD" id="cd03225">
    <property type="entry name" value="ABC_cobalt_CbiO_domain1"/>
    <property type="match status" value="1"/>
</dbReference>
<dbReference type="PANTHER" id="PTHR43553:SF27">
    <property type="entry name" value="ENERGY-COUPLING FACTOR TRANSPORTER ATP-BINDING PROTEIN ECFA2"/>
    <property type="match status" value="1"/>
</dbReference>
<comment type="caution">
    <text evidence="11">The sequence shown here is derived from an EMBL/GenBank/DDBJ whole genome shotgun (WGS) entry which is preliminary data.</text>
</comment>
<keyword evidence="6" id="KW-1278">Translocase</keyword>
<gene>
    <name evidence="11" type="ORF">H8Z82_02990</name>
</gene>
<evidence type="ECO:0000256" key="2">
    <source>
        <dbReference type="ARBA" id="ARBA00022448"/>
    </source>
</evidence>
<feature type="compositionally biased region" description="Basic and acidic residues" evidence="9">
    <location>
        <begin position="299"/>
        <end position="308"/>
    </location>
</feature>